<keyword evidence="1" id="KW-0238">DNA-binding</keyword>
<dbReference type="InterPro" id="IPR011991">
    <property type="entry name" value="ArsR-like_HTH"/>
</dbReference>
<gene>
    <name evidence="3" type="ORF">FC678_20010</name>
</gene>
<evidence type="ECO:0000259" key="2">
    <source>
        <dbReference type="Pfam" id="PF03551"/>
    </source>
</evidence>
<comment type="caution">
    <text evidence="3">The sequence shown here is derived from an EMBL/GenBank/DDBJ whole genome shotgun (WGS) entry which is preliminary data.</text>
</comment>
<dbReference type="Gene3D" id="1.10.10.10">
    <property type="entry name" value="Winged helix-like DNA-binding domain superfamily/Winged helix DNA-binding domain"/>
    <property type="match status" value="1"/>
</dbReference>
<proteinExistence type="predicted"/>
<dbReference type="PANTHER" id="PTHR33169:SF14">
    <property type="entry name" value="TRANSCRIPTIONAL REGULATOR RV3488"/>
    <property type="match status" value="1"/>
</dbReference>
<dbReference type="GO" id="GO:0003677">
    <property type="term" value="F:DNA binding"/>
    <property type="evidence" value="ECO:0007669"/>
    <property type="project" value="UniProtKB-KW"/>
</dbReference>
<organism evidence="3 4">
    <name type="scientific">Peribacillus simplex</name>
    <dbReference type="NCBI Taxonomy" id="1478"/>
    <lineage>
        <taxon>Bacteria</taxon>
        <taxon>Bacillati</taxon>
        <taxon>Bacillota</taxon>
        <taxon>Bacilli</taxon>
        <taxon>Bacillales</taxon>
        <taxon>Bacillaceae</taxon>
        <taxon>Peribacillus</taxon>
    </lineage>
</organism>
<dbReference type="AlphaFoldDB" id="A0A9X8ZEB3"/>
<evidence type="ECO:0000256" key="1">
    <source>
        <dbReference type="ARBA" id="ARBA00023125"/>
    </source>
</evidence>
<dbReference type="InterPro" id="IPR036388">
    <property type="entry name" value="WH-like_DNA-bd_sf"/>
</dbReference>
<feature type="domain" description="Transcription regulator PadR N-terminal" evidence="2">
    <location>
        <begin position="19"/>
        <end position="90"/>
    </location>
</feature>
<dbReference type="EMBL" id="SZNT01000362">
    <property type="protein sequence ID" value="TKH08524.1"/>
    <property type="molecule type" value="Genomic_DNA"/>
</dbReference>
<name>A0A9X8ZEB3_9BACI</name>
<dbReference type="Pfam" id="PF03551">
    <property type="entry name" value="PadR"/>
    <property type="match status" value="1"/>
</dbReference>
<sequence>MVQRQLSSDLLRGHVDTMILNLLQSGDKYGYEISKLIYTNSNEQYEIKEATMYSSLKRLEKDGCIISYWGDATQGGRRKYYKITPIGENTYIQNKNDWEQVSENSWIFFWGGVNLIIDFHSRHSLSAG</sequence>
<dbReference type="SUPFAM" id="SSF46785">
    <property type="entry name" value="Winged helix' DNA-binding domain"/>
    <property type="match status" value="1"/>
</dbReference>
<dbReference type="Proteomes" id="UP000309170">
    <property type="component" value="Unassembled WGS sequence"/>
</dbReference>
<dbReference type="InterPro" id="IPR052509">
    <property type="entry name" value="Metal_resp_DNA-bind_regulator"/>
</dbReference>
<dbReference type="InterPro" id="IPR005149">
    <property type="entry name" value="Tscrpt_reg_PadR_N"/>
</dbReference>
<accession>A0A9X8ZEB3</accession>
<feature type="non-terminal residue" evidence="3">
    <location>
        <position position="128"/>
    </location>
</feature>
<evidence type="ECO:0000313" key="3">
    <source>
        <dbReference type="EMBL" id="TKH08524.1"/>
    </source>
</evidence>
<dbReference type="PANTHER" id="PTHR33169">
    <property type="entry name" value="PADR-FAMILY TRANSCRIPTIONAL REGULATOR"/>
    <property type="match status" value="1"/>
</dbReference>
<reference evidence="3 4" key="1">
    <citation type="journal article" date="2019" name="Environ. Microbiol.">
        <title>An active ?-lactamase is a part of an orchestrated cell wall stress resistance network of Bacillus subtilis and related rhizosphere species.</title>
        <authorList>
            <person name="Bucher T."/>
            <person name="Keren-Paz A."/>
            <person name="Hausser J."/>
            <person name="Olender T."/>
            <person name="Cytryn E."/>
            <person name="Kolodkin-Gal I."/>
        </authorList>
    </citation>
    <scope>NUCLEOTIDE SEQUENCE [LARGE SCALE GENOMIC DNA]</scope>
    <source>
        <strain evidence="3 4">I4</strain>
    </source>
</reference>
<evidence type="ECO:0000313" key="4">
    <source>
        <dbReference type="Proteomes" id="UP000309170"/>
    </source>
</evidence>
<protein>
    <submittedName>
        <fullName evidence="3">PadR family transcriptional regulator</fullName>
    </submittedName>
</protein>
<dbReference type="InterPro" id="IPR036390">
    <property type="entry name" value="WH_DNA-bd_sf"/>
</dbReference>
<dbReference type="CDD" id="cd00090">
    <property type="entry name" value="HTH_ARSR"/>
    <property type="match status" value="1"/>
</dbReference>